<dbReference type="AlphaFoldDB" id="A0A3P7TAU1"/>
<protein>
    <submittedName>
        <fullName evidence="1">Uncharacterized protein</fullName>
    </submittedName>
</protein>
<dbReference type="Proteomes" id="UP000278807">
    <property type="component" value="Unassembled WGS sequence"/>
</dbReference>
<evidence type="ECO:0000313" key="1">
    <source>
        <dbReference type="EMBL" id="VDO10684.1"/>
    </source>
</evidence>
<dbReference type="EMBL" id="UZAE01013633">
    <property type="protein sequence ID" value="VDO10684.1"/>
    <property type="molecule type" value="Genomic_DNA"/>
</dbReference>
<accession>A0A3P7TAU1</accession>
<keyword evidence="2" id="KW-1185">Reference proteome</keyword>
<dbReference type="OrthoDB" id="8191206at2759"/>
<reference evidence="1 2" key="1">
    <citation type="submission" date="2018-11" db="EMBL/GenBank/DDBJ databases">
        <authorList>
            <consortium name="Pathogen Informatics"/>
        </authorList>
    </citation>
    <scope>NUCLEOTIDE SEQUENCE [LARGE SCALE GENOMIC DNA]</scope>
</reference>
<name>A0A3P7TAU1_RODNA</name>
<gene>
    <name evidence="1" type="ORF">HNAJ_LOCUS11543</name>
</gene>
<sequence>MRIKFDECVLISDIILDLGCTEATAIDQIYALLFGTIHSRWMNIPVELHCPISNPSRQLWYSTDSVYKAAFGCRDESDLSLFLPIFPDDENITFVGSNKTHFATCIFYLVGEFIITDGYLFSTQEHNFDSRFNVEIYTDLGTSITLNTTICKTGVIRNGTCGSKDELGESFPGKQMNRNLPDRYEVSYTVRARDGDRHKCMASIGGEFHSFVVRVKGFTETSEIDRISAKFYRTVYRRWNFRPIELHCPFSNPSRQLWYSTESVYKAAFGCRDGSDLSLFLPIFPDVENITFVGLNSTHFATCTFRLVGEFIEVDGNLFSSREHNFDDRFDVEIYTDLGTSITLNTTICKTGVIRNGSCGSTDALGTKFTGEQINRRRPVGYGVSYTVLARDGDRHQ</sequence>
<proteinExistence type="predicted"/>
<organism evidence="1 2">
    <name type="scientific">Rodentolepis nana</name>
    <name type="common">Dwarf tapeworm</name>
    <name type="synonym">Hymenolepis nana</name>
    <dbReference type="NCBI Taxonomy" id="102285"/>
    <lineage>
        <taxon>Eukaryota</taxon>
        <taxon>Metazoa</taxon>
        <taxon>Spiralia</taxon>
        <taxon>Lophotrochozoa</taxon>
        <taxon>Platyhelminthes</taxon>
        <taxon>Cestoda</taxon>
        <taxon>Eucestoda</taxon>
        <taxon>Cyclophyllidea</taxon>
        <taxon>Hymenolepididae</taxon>
        <taxon>Rodentolepis</taxon>
    </lineage>
</organism>
<evidence type="ECO:0000313" key="2">
    <source>
        <dbReference type="Proteomes" id="UP000278807"/>
    </source>
</evidence>